<dbReference type="PANTHER" id="PTHR31331">
    <property type="entry name" value="LCCL DOMAIN PROTEIN (AFU_ORTHOLOGUE AFUA_5G08630)"/>
    <property type="match status" value="1"/>
</dbReference>
<evidence type="ECO:0000313" key="3">
    <source>
        <dbReference type="EMBL" id="KAK5242611.1"/>
    </source>
</evidence>
<feature type="non-terminal residue" evidence="3">
    <location>
        <position position="267"/>
    </location>
</feature>
<gene>
    <name evidence="3" type="ORF">LTR16_008397</name>
</gene>
<feature type="transmembrane region" description="Helical" evidence="1">
    <location>
        <begin position="144"/>
        <end position="166"/>
    </location>
</feature>
<dbReference type="PANTHER" id="PTHR31331:SF8">
    <property type="entry name" value="LCCL DOMAIN PROTEIN (AFU_ORTHOLOGUE AFUA_5G02970)"/>
    <property type="match status" value="1"/>
</dbReference>
<keyword evidence="4" id="KW-1185">Reference proteome</keyword>
<keyword evidence="1" id="KW-0472">Membrane</keyword>
<feature type="transmembrane region" description="Helical" evidence="1">
    <location>
        <begin position="187"/>
        <end position="204"/>
    </location>
</feature>
<keyword evidence="1" id="KW-1133">Transmembrane helix</keyword>
<dbReference type="SUPFAM" id="SSF69848">
    <property type="entry name" value="LCCL domain"/>
    <property type="match status" value="1"/>
</dbReference>
<feature type="domain" description="LCCL" evidence="2">
    <location>
        <begin position="23"/>
        <end position="76"/>
    </location>
</feature>
<dbReference type="InterPro" id="IPR004043">
    <property type="entry name" value="LCCL"/>
</dbReference>
<dbReference type="Gene3D" id="2.170.130.20">
    <property type="entry name" value="LCCL-like domain"/>
    <property type="match status" value="1"/>
</dbReference>
<dbReference type="InterPro" id="IPR036609">
    <property type="entry name" value="LCCL_sf"/>
</dbReference>
<reference evidence="3 4" key="1">
    <citation type="submission" date="2023-08" db="EMBL/GenBank/DDBJ databases">
        <title>Black Yeasts Isolated from many extreme environments.</title>
        <authorList>
            <person name="Coleine C."/>
            <person name="Stajich J.E."/>
            <person name="Selbmann L."/>
        </authorList>
    </citation>
    <scope>NUCLEOTIDE SEQUENCE [LARGE SCALE GENOMIC DNA]</scope>
    <source>
        <strain evidence="3 4">CCFEE 536</strain>
    </source>
</reference>
<feature type="non-terminal residue" evidence="3">
    <location>
        <position position="1"/>
    </location>
</feature>
<sequence length="267" mass="29103">DQEVNYRPLVIGGPTDASKSLSSTIYRGDSFVCSSAIHAGFISNKDGGCGVLALVGEKSGYPAVDQYSIASVGFDSYFPQSFTFVEGSASECRDLRWPLLAVSVIFTSLLSLFTTSPALFFGTIFTVLFFHVGLASDPPSNSDYYSIVSITLGRFLPAAFCAFAIYRYVIKRTFTQPKLLDAQIEKTVLWLGAAWVGALNNYTFDKIPIQRLTPHDLQQPGAITALVIIVLAILLIALGQAWTLRVEGRMPRYLALYVLFGALLGLL</sequence>
<dbReference type="Pfam" id="PF03815">
    <property type="entry name" value="LCCL"/>
    <property type="match status" value="1"/>
</dbReference>
<feature type="transmembrane region" description="Helical" evidence="1">
    <location>
        <begin position="219"/>
        <end position="238"/>
    </location>
</feature>
<keyword evidence="1" id="KW-0812">Transmembrane</keyword>
<dbReference type="EMBL" id="JAVRRA010010194">
    <property type="protein sequence ID" value="KAK5242611.1"/>
    <property type="molecule type" value="Genomic_DNA"/>
</dbReference>
<dbReference type="Proteomes" id="UP001357485">
    <property type="component" value="Unassembled WGS sequence"/>
</dbReference>
<dbReference type="InterPro" id="IPR051957">
    <property type="entry name" value="CRISP-LCCL_domain"/>
</dbReference>
<organism evidence="3 4">
    <name type="scientific">Cryomyces antarcticus</name>
    <dbReference type="NCBI Taxonomy" id="329879"/>
    <lineage>
        <taxon>Eukaryota</taxon>
        <taxon>Fungi</taxon>
        <taxon>Dikarya</taxon>
        <taxon>Ascomycota</taxon>
        <taxon>Pezizomycotina</taxon>
        <taxon>Dothideomycetes</taxon>
        <taxon>Dothideomycetes incertae sedis</taxon>
        <taxon>Cryomyces</taxon>
    </lineage>
</organism>
<evidence type="ECO:0000256" key="1">
    <source>
        <dbReference type="SAM" id="Phobius"/>
    </source>
</evidence>
<accession>A0ABR0LW01</accession>
<comment type="caution">
    <text evidence="3">The sequence shown here is derived from an EMBL/GenBank/DDBJ whole genome shotgun (WGS) entry which is preliminary data.</text>
</comment>
<evidence type="ECO:0000313" key="4">
    <source>
        <dbReference type="Proteomes" id="UP001357485"/>
    </source>
</evidence>
<name>A0ABR0LW01_9PEZI</name>
<proteinExistence type="predicted"/>
<protein>
    <recommendedName>
        <fullName evidence="2">LCCL domain-containing protein</fullName>
    </recommendedName>
</protein>
<feature type="transmembrane region" description="Helical" evidence="1">
    <location>
        <begin position="99"/>
        <end position="132"/>
    </location>
</feature>
<evidence type="ECO:0000259" key="2">
    <source>
        <dbReference type="Pfam" id="PF03815"/>
    </source>
</evidence>